<organism evidence="1">
    <name type="scientific">Sporolactobacillus sp. Y61</name>
    <dbReference type="NCBI Taxonomy" id="3160863"/>
    <lineage>
        <taxon>Bacteria</taxon>
        <taxon>Bacillati</taxon>
        <taxon>Bacillota</taxon>
        <taxon>Bacilli</taxon>
        <taxon>Bacillales</taxon>
        <taxon>Sporolactobacillaceae</taxon>
        <taxon>Sporolactobacillus</taxon>
    </lineage>
</organism>
<reference evidence="1" key="1">
    <citation type="submission" date="2024-06" db="EMBL/GenBank/DDBJ databases">
        <authorList>
            <person name="Fan A."/>
            <person name="Zhang F.Y."/>
            <person name="Zhang L."/>
        </authorList>
    </citation>
    <scope>NUCLEOTIDE SEQUENCE</scope>
    <source>
        <strain evidence="1">Y61</strain>
    </source>
</reference>
<accession>A0AAU8IEZ6</accession>
<name>A0AAU8IEZ6_9BACL</name>
<proteinExistence type="predicted"/>
<dbReference type="EMBL" id="CP159510">
    <property type="protein sequence ID" value="XCJ16886.1"/>
    <property type="molecule type" value="Genomic_DNA"/>
</dbReference>
<dbReference type="AlphaFoldDB" id="A0AAU8IEZ6"/>
<evidence type="ECO:0000313" key="1">
    <source>
        <dbReference type="EMBL" id="XCJ16886.1"/>
    </source>
</evidence>
<sequence length="44" mass="4981">MRHRERLHLLPSPLPGQWQEALNDATLKQDMALPSPLATYPSSL</sequence>
<protein>
    <submittedName>
        <fullName evidence="1">Uncharacterized protein</fullName>
    </submittedName>
</protein>
<gene>
    <name evidence="1" type="ORF">ABNN70_14845</name>
</gene>
<dbReference type="RefSeq" id="WP_353948245.1">
    <property type="nucleotide sequence ID" value="NZ_CP159510.1"/>
</dbReference>